<evidence type="ECO:0000256" key="1">
    <source>
        <dbReference type="ARBA" id="ARBA00004651"/>
    </source>
</evidence>
<dbReference type="Proteomes" id="UP001164374">
    <property type="component" value="Unassembled WGS sequence"/>
</dbReference>
<evidence type="ECO:0000256" key="2">
    <source>
        <dbReference type="ARBA" id="ARBA00010690"/>
    </source>
</evidence>
<dbReference type="SUPFAM" id="SSF160544">
    <property type="entry name" value="EscU C-terminal domain-like"/>
    <property type="match status" value="1"/>
</dbReference>
<evidence type="ECO:0000256" key="7">
    <source>
        <dbReference type="SAM" id="MobiDB-lite"/>
    </source>
</evidence>
<proteinExistence type="inferred from homology"/>
<evidence type="ECO:0000313" key="9">
    <source>
        <dbReference type="EMBL" id="MCT7318499.1"/>
    </source>
</evidence>
<reference evidence="9" key="1">
    <citation type="journal article" date="2023" name="Front. Microbiol.">
        <title>Ralstonia chuxiongensis sp. nov., Ralstonia mojiangensis sp. nov., and Ralstonia soli sp. nov., isolated from tobacco fields, are three novel species in the family Burkholderiaceae.</title>
        <authorList>
            <person name="Lu C.H."/>
            <person name="Zhang Y.Y."/>
            <person name="Jiang N."/>
            <person name="Chen W."/>
            <person name="Shao X."/>
            <person name="Zhao Z.M."/>
            <person name="Lu W.L."/>
            <person name="Hu X."/>
            <person name="Xi Y.X."/>
            <person name="Zou S.Y."/>
            <person name="Wei Q.J."/>
            <person name="Lin Z.L."/>
            <person name="Gong L."/>
            <person name="Gai X.T."/>
            <person name="Zhang L.Q."/>
            <person name="Li J.Y."/>
            <person name="Jin Y."/>
            <person name="Xia Z.Y."/>
        </authorList>
    </citation>
    <scope>NUCLEOTIDE SEQUENCE</scope>
    <source>
        <strain evidence="9">22TCCZM01-4</strain>
    </source>
</reference>
<keyword evidence="4 8" id="KW-0812">Transmembrane</keyword>
<reference evidence="9" key="2">
    <citation type="submission" date="2023-02" db="EMBL/GenBank/DDBJ databases">
        <authorList>
            <person name="Lu C.-H."/>
        </authorList>
    </citation>
    <scope>NUCLEOTIDE SEQUENCE</scope>
    <source>
        <strain evidence="9">22TCCZM01-4</strain>
    </source>
</reference>
<dbReference type="EMBL" id="JAOCQJ010000006">
    <property type="protein sequence ID" value="MCT7318499.1"/>
    <property type="molecule type" value="Genomic_DNA"/>
</dbReference>
<dbReference type="Gene3D" id="3.40.1690.10">
    <property type="entry name" value="secretion proteins EscU"/>
    <property type="match status" value="1"/>
</dbReference>
<feature type="transmembrane region" description="Helical" evidence="8">
    <location>
        <begin position="205"/>
        <end position="227"/>
    </location>
</feature>
<keyword evidence="5 8" id="KW-1133">Transmembrane helix</keyword>
<dbReference type="PANTHER" id="PTHR30531">
    <property type="entry name" value="FLAGELLAR BIOSYNTHETIC PROTEIN FLHB"/>
    <property type="match status" value="1"/>
</dbReference>
<keyword evidence="6 8" id="KW-0472">Membrane</keyword>
<evidence type="ECO:0000256" key="8">
    <source>
        <dbReference type="SAM" id="Phobius"/>
    </source>
</evidence>
<dbReference type="GO" id="GO:0005886">
    <property type="term" value="C:plasma membrane"/>
    <property type="evidence" value="ECO:0007669"/>
    <property type="project" value="UniProtKB-SubCell"/>
</dbReference>
<dbReference type="NCBIfam" id="TIGR01404">
    <property type="entry name" value="FlhB_rel_III"/>
    <property type="match status" value="1"/>
</dbReference>
<evidence type="ECO:0000256" key="4">
    <source>
        <dbReference type="ARBA" id="ARBA00022692"/>
    </source>
</evidence>
<dbReference type="AlphaFoldDB" id="A0AAE3LCS9"/>
<evidence type="ECO:0000256" key="3">
    <source>
        <dbReference type="ARBA" id="ARBA00022475"/>
    </source>
</evidence>
<dbReference type="GO" id="GO:0009306">
    <property type="term" value="P:protein secretion"/>
    <property type="evidence" value="ECO:0007669"/>
    <property type="project" value="InterPro"/>
</dbReference>
<dbReference type="PANTHER" id="PTHR30531:SF12">
    <property type="entry name" value="FLAGELLAR BIOSYNTHETIC PROTEIN FLHB"/>
    <property type="match status" value="1"/>
</dbReference>
<sequence length="384" mass="41414">MRRIATAPYAAASPVDTQGTAMSDEKTEEPTDKKLRDAHRDGETAKSADLIAAVVLLAGCLLLAMTASLLGDRWRALVDLALDVNNSRHPAMTLKQTLGHVALQLALMTLPLSLVFALVAWIATWGQTGIVLSTKPLELKMSAINPASGLKRIFSMRSMIDLLKMVVKALAVGAALWKLVLMLLPTIVGTPYQPVMDIAQIGMSMLVKLLGAGGLLFLVLGAVDFGIQRWLFIRDHRMSKDEVKREHKNSEGDPHIKGQRKQLARQMVDEAKPKQSVAGAQAVIVNPTHYAVAIRYAPEECGLPCITAKGVDDEALKLREEAQALGIPIIGNPPLARALYLVKLNDPVPEALFETVAEVLAWVGEIGAKDTSARHTGASPSILN</sequence>
<dbReference type="InterPro" id="IPR006135">
    <property type="entry name" value="T3SS_substrate_exporter"/>
</dbReference>
<comment type="similarity">
    <text evidence="2">Belongs to the type III secretion exporter family.</text>
</comment>
<dbReference type="Pfam" id="PF01312">
    <property type="entry name" value="Bac_export_2"/>
    <property type="match status" value="1"/>
</dbReference>
<gene>
    <name evidence="9" type="primary">sctU</name>
    <name evidence="9" type="ORF">N5I87_20965</name>
</gene>
<dbReference type="InterPro" id="IPR029025">
    <property type="entry name" value="T3SS_substrate_exporter_C"/>
</dbReference>
<comment type="subcellular location">
    <subcellularLocation>
        <location evidence="1">Cell membrane</location>
        <topology evidence="1">Multi-pass membrane protein</topology>
    </subcellularLocation>
</comment>
<comment type="caution">
    <text evidence="9">The sequence shown here is derived from an EMBL/GenBank/DDBJ whole genome shotgun (WGS) entry which is preliminary data.</text>
</comment>
<name>A0AAE3LCS9_9RALS</name>
<protein>
    <submittedName>
        <fullName evidence="9">Type III secretion system export apparatus subunit SctU</fullName>
    </submittedName>
</protein>
<keyword evidence="3" id="KW-1003">Cell membrane</keyword>
<feature type="transmembrane region" description="Helical" evidence="8">
    <location>
        <begin position="101"/>
        <end position="123"/>
    </location>
</feature>
<dbReference type="RefSeq" id="WP_252694735.1">
    <property type="nucleotide sequence ID" value="NZ_JAMXHU010000005.1"/>
</dbReference>
<dbReference type="InterPro" id="IPR006307">
    <property type="entry name" value="BsaZ-like"/>
</dbReference>
<feature type="compositionally biased region" description="Basic and acidic residues" evidence="7">
    <location>
        <begin position="23"/>
        <end position="40"/>
    </location>
</feature>
<evidence type="ECO:0000256" key="5">
    <source>
        <dbReference type="ARBA" id="ARBA00022989"/>
    </source>
</evidence>
<organism evidence="9 10">
    <name type="scientific">Ralstonia mojiangensis</name>
    <dbReference type="NCBI Taxonomy" id="2953895"/>
    <lineage>
        <taxon>Bacteria</taxon>
        <taxon>Pseudomonadati</taxon>
        <taxon>Pseudomonadota</taxon>
        <taxon>Betaproteobacteria</taxon>
        <taxon>Burkholderiales</taxon>
        <taxon>Burkholderiaceae</taxon>
        <taxon>Ralstonia</taxon>
    </lineage>
</organism>
<dbReference type="PRINTS" id="PR00950">
    <property type="entry name" value="TYPE3IMSPROT"/>
</dbReference>
<feature type="transmembrane region" description="Helical" evidence="8">
    <location>
        <begin position="165"/>
        <end position="185"/>
    </location>
</feature>
<feature type="transmembrane region" description="Helical" evidence="8">
    <location>
        <begin position="50"/>
        <end position="70"/>
    </location>
</feature>
<accession>A0AAE3LCS9</accession>
<feature type="region of interest" description="Disordered" evidence="7">
    <location>
        <begin position="1"/>
        <end position="40"/>
    </location>
</feature>
<evidence type="ECO:0000256" key="6">
    <source>
        <dbReference type="ARBA" id="ARBA00023136"/>
    </source>
</evidence>
<evidence type="ECO:0000313" key="10">
    <source>
        <dbReference type="Proteomes" id="UP001164374"/>
    </source>
</evidence>